<evidence type="ECO:0000256" key="1">
    <source>
        <dbReference type="SAM" id="MobiDB-lite"/>
    </source>
</evidence>
<dbReference type="SMART" id="SM00857">
    <property type="entry name" value="Resolvase"/>
    <property type="match status" value="1"/>
</dbReference>
<dbReference type="InterPro" id="IPR036162">
    <property type="entry name" value="Resolvase-like_N_sf"/>
</dbReference>
<dbReference type="GO" id="GO:0000150">
    <property type="term" value="F:DNA strand exchange activity"/>
    <property type="evidence" value="ECO:0007669"/>
    <property type="project" value="InterPro"/>
</dbReference>
<sequence>MVWEAWDVATGARRRERLDEVMDLARRRQIDMLAVWALDRLTREGILKTMEYIHRLSSAGVKVYCHEQAFLDPRQPTYNLVLAIFAWVAAQERKVISERTKAGLERTRRDGKVLGRPPGSRDKRKRRRRGYLLRWDK</sequence>
<dbReference type="InterPro" id="IPR050639">
    <property type="entry name" value="SSR_resolvase"/>
</dbReference>
<protein>
    <recommendedName>
        <fullName evidence="2">Resolvase/invertase-type recombinase catalytic domain-containing protein</fullName>
    </recommendedName>
</protein>
<organism evidence="3">
    <name type="scientific">marine sediment metagenome</name>
    <dbReference type="NCBI Taxonomy" id="412755"/>
    <lineage>
        <taxon>unclassified sequences</taxon>
        <taxon>metagenomes</taxon>
        <taxon>ecological metagenomes</taxon>
    </lineage>
</organism>
<dbReference type="GO" id="GO:0003677">
    <property type="term" value="F:DNA binding"/>
    <property type="evidence" value="ECO:0007669"/>
    <property type="project" value="InterPro"/>
</dbReference>
<evidence type="ECO:0000259" key="2">
    <source>
        <dbReference type="PROSITE" id="PS51736"/>
    </source>
</evidence>
<feature type="domain" description="Resolvase/invertase-type recombinase catalytic" evidence="2">
    <location>
        <begin position="1"/>
        <end position="111"/>
    </location>
</feature>
<accession>A0A0F9L5C4</accession>
<proteinExistence type="predicted"/>
<dbReference type="InterPro" id="IPR006119">
    <property type="entry name" value="Resolv_N"/>
</dbReference>
<dbReference type="AlphaFoldDB" id="A0A0F9L5C4"/>
<dbReference type="SUPFAM" id="SSF53041">
    <property type="entry name" value="Resolvase-like"/>
    <property type="match status" value="1"/>
</dbReference>
<dbReference type="Pfam" id="PF00239">
    <property type="entry name" value="Resolvase"/>
    <property type="match status" value="1"/>
</dbReference>
<comment type="caution">
    <text evidence="3">The sequence shown here is derived from an EMBL/GenBank/DDBJ whole genome shotgun (WGS) entry which is preliminary data.</text>
</comment>
<dbReference type="PANTHER" id="PTHR30461:SF19">
    <property type="entry name" value="SITE-SPECIFIC RECOMBINASE RESOLVASE FAMILY"/>
    <property type="match status" value="1"/>
</dbReference>
<name>A0A0F9L5C4_9ZZZZ</name>
<dbReference type="Gene3D" id="3.40.50.1390">
    <property type="entry name" value="Resolvase, N-terminal catalytic domain"/>
    <property type="match status" value="1"/>
</dbReference>
<gene>
    <name evidence="3" type="ORF">LCGC14_1242890</name>
</gene>
<evidence type="ECO:0000313" key="3">
    <source>
        <dbReference type="EMBL" id="KKM90009.1"/>
    </source>
</evidence>
<dbReference type="EMBL" id="LAZR01006732">
    <property type="protein sequence ID" value="KKM90009.1"/>
    <property type="molecule type" value="Genomic_DNA"/>
</dbReference>
<dbReference type="PROSITE" id="PS51736">
    <property type="entry name" value="RECOMBINASES_3"/>
    <property type="match status" value="1"/>
</dbReference>
<reference evidence="3" key="1">
    <citation type="journal article" date="2015" name="Nature">
        <title>Complex archaea that bridge the gap between prokaryotes and eukaryotes.</title>
        <authorList>
            <person name="Spang A."/>
            <person name="Saw J.H."/>
            <person name="Jorgensen S.L."/>
            <person name="Zaremba-Niedzwiedzka K."/>
            <person name="Martijn J."/>
            <person name="Lind A.E."/>
            <person name="van Eijk R."/>
            <person name="Schleper C."/>
            <person name="Guy L."/>
            <person name="Ettema T.J."/>
        </authorList>
    </citation>
    <scope>NUCLEOTIDE SEQUENCE</scope>
</reference>
<dbReference type="PANTHER" id="PTHR30461">
    <property type="entry name" value="DNA-INVERTASE FROM LAMBDOID PROPHAGE"/>
    <property type="match status" value="1"/>
</dbReference>
<feature type="region of interest" description="Disordered" evidence="1">
    <location>
        <begin position="107"/>
        <end position="129"/>
    </location>
</feature>